<dbReference type="EMBL" id="DF236960">
    <property type="protein sequence ID" value="GAQ78344.1"/>
    <property type="molecule type" value="Genomic_DNA"/>
</dbReference>
<evidence type="ECO:0000313" key="8">
    <source>
        <dbReference type="Proteomes" id="UP000054558"/>
    </source>
</evidence>
<dbReference type="AlphaFoldDB" id="A0A1Y1HIM8"/>
<feature type="transmembrane region" description="Helical" evidence="6">
    <location>
        <begin position="235"/>
        <end position="259"/>
    </location>
</feature>
<sequence length="540" mass="59124">MGNPNFSKPADALPEYFPQKMVDLDEEGATMSDLGPEANEHDVSYRFVPHLTDALPETVRLLKLAGPIVGESAILSAQSVASMIFLGRLGRLEMAGGALALTLANICGFSILMGFGAGLDPILGQAFGAKQYASMGRIMQRGWALLLLISAPILLLWWNAEGLLNQLGQHADVAHQAGVFIRYLIPTLLLMCFRCPFRFYLKAQGLTLPLLVSHAVPTVLLYLPLNFLFVFKLRWGPFGVAMADFATDVVALLLLAAYVRFSRVCEKAWDGFSFRAAFTEWGPIVRLGFPSMLSTCLEWWAFEVMLLLAGLLPRPDLSVSTMAVLFNVSRLCFFLPKALGAALSIRVSNELGANRPARARLAAHVAMCWAVWSSVLITCVLLATRNAFPLIYGSGSEFVGLVASVTPVFVVCNFFDMVQLAWAGALRGSARPTIMAKVNAAAYYVIGIPLALLLAFHYRGGLRGLWAGMSAAVIFQTAAMLVLIMRTDWSGEAEKAEKTVRESDRLVELGSKPNEAEPSERERLIVTELWQRFELLAQLP</sequence>
<dbReference type="GO" id="GO:1990961">
    <property type="term" value="P:xenobiotic detoxification by transmembrane export across the plasma membrane"/>
    <property type="evidence" value="ECO:0007669"/>
    <property type="project" value="InterPro"/>
</dbReference>
<evidence type="ECO:0000256" key="2">
    <source>
        <dbReference type="ARBA" id="ARBA00010199"/>
    </source>
</evidence>
<dbReference type="InterPro" id="IPR002528">
    <property type="entry name" value="MATE_fam"/>
</dbReference>
<proteinExistence type="inferred from homology"/>
<keyword evidence="4 6" id="KW-1133">Transmembrane helix</keyword>
<evidence type="ECO:0000313" key="7">
    <source>
        <dbReference type="EMBL" id="GAQ78344.1"/>
    </source>
</evidence>
<dbReference type="InterPro" id="IPR045069">
    <property type="entry name" value="MATE_euk"/>
</dbReference>
<dbReference type="GO" id="GO:0015297">
    <property type="term" value="F:antiporter activity"/>
    <property type="evidence" value="ECO:0007669"/>
    <property type="project" value="InterPro"/>
</dbReference>
<comment type="similarity">
    <text evidence="2 6">Belongs to the multi antimicrobial extrusion (MATE) (TC 2.A.66.1) family.</text>
</comment>
<reference evidence="7 8" key="1">
    <citation type="journal article" date="2014" name="Nat. Commun.">
        <title>Klebsormidium flaccidum genome reveals primary factors for plant terrestrial adaptation.</title>
        <authorList>
            <person name="Hori K."/>
            <person name="Maruyama F."/>
            <person name="Fujisawa T."/>
            <person name="Togashi T."/>
            <person name="Yamamoto N."/>
            <person name="Seo M."/>
            <person name="Sato S."/>
            <person name="Yamada T."/>
            <person name="Mori H."/>
            <person name="Tajima N."/>
            <person name="Moriyama T."/>
            <person name="Ikeuchi M."/>
            <person name="Watanabe M."/>
            <person name="Wada H."/>
            <person name="Kobayashi K."/>
            <person name="Saito M."/>
            <person name="Masuda T."/>
            <person name="Sasaki-Sekimoto Y."/>
            <person name="Mashiguchi K."/>
            <person name="Awai K."/>
            <person name="Shimojima M."/>
            <person name="Masuda S."/>
            <person name="Iwai M."/>
            <person name="Nobusawa T."/>
            <person name="Narise T."/>
            <person name="Kondo S."/>
            <person name="Saito H."/>
            <person name="Sato R."/>
            <person name="Murakawa M."/>
            <person name="Ihara Y."/>
            <person name="Oshima-Yamada Y."/>
            <person name="Ohtaka K."/>
            <person name="Satoh M."/>
            <person name="Sonobe K."/>
            <person name="Ishii M."/>
            <person name="Ohtani R."/>
            <person name="Kanamori-Sato M."/>
            <person name="Honoki R."/>
            <person name="Miyazaki D."/>
            <person name="Mochizuki H."/>
            <person name="Umetsu J."/>
            <person name="Higashi K."/>
            <person name="Shibata D."/>
            <person name="Kamiya Y."/>
            <person name="Sato N."/>
            <person name="Nakamura Y."/>
            <person name="Tabata S."/>
            <person name="Ida S."/>
            <person name="Kurokawa K."/>
            <person name="Ohta H."/>
        </authorList>
    </citation>
    <scope>NUCLEOTIDE SEQUENCE [LARGE SCALE GENOMIC DNA]</scope>
    <source>
        <strain evidence="7 8">NIES-2285</strain>
    </source>
</reference>
<dbReference type="NCBIfam" id="TIGR00797">
    <property type="entry name" value="matE"/>
    <property type="match status" value="1"/>
</dbReference>
<feature type="transmembrane region" description="Helical" evidence="6">
    <location>
        <begin position="438"/>
        <end position="458"/>
    </location>
</feature>
<dbReference type="OrthoDB" id="2126698at2759"/>
<protein>
    <recommendedName>
        <fullName evidence="6">Protein DETOXIFICATION</fullName>
    </recommendedName>
    <alternativeName>
        <fullName evidence="6">Multidrug and toxic compound extrusion protein</fullName>
    </alternativeName>
</protein>
<accession>A0A1Y1HIM8</accession>
<organism evidence="7 8">
    <name type="scientific">Klebsormidium nitens</name>
    <name type="common">Green alga</name>
    <name type="synonym">Ulothrix nitens</name>
    <dbReference type="NCBI Taxonomy" id="105231"/>
    <lineage>
        <taxon>Eukaryota</taxon>
        <taxon>Viridiplantae</taxon>
        <taxon>Streptophyta</taxon>
        <taxon>Klebsormidiophyceae</taxon>
        <taxon>Klebsormidiales</taxon>
        <taxon>Klebsormidiaceae</taxon>
        <taxon>Klebsormidium</taxon>
    </lineage>
</organism>
<dbReference type="GO" id="GO:0016020">
    <property type="term" value="C:membrane"/>
    <property type="evidence" value="ECO:0000318"/>
    <property type="project" value="GO_Central"/>
</dbReference>
<dbReference type="CDD" id="cd13132">
    <property type="entry name" value="MATE_eukaryotic"/>
    <property type="match status" value="1"/>
</dbReference>
<dbReference type="GO" id="GO:0022857">
    <property type="term" value="F:transmembrane transporter activity"/>
    <property type="evidence" value="ECO:0000318"/>
    <property type="project" value="GO_Central"/>
</dbReference>
<feature type="transmembrane region" description="Helical" evidence="6">
    <location>
        <begin position="361"/>
        <end position="383"/>
    </location>
</feature>
<gene>
    <name evidence="7" type="ORF">KFL_000110410</name>
</gene>
<comment type="subcellular location">
    <subcellularLocation>
        <location evidence="1">Membrane</location>
        <topology evidence="1">Multi-pass membrane protein</topology>
    </subcellularLocation>
</comment>
<feature type="transmembrane region" description="Helical" evidence="6">
    <location>
        <begin position="98"/>
        <end position="123"/>
    </location>
</feature>
<evidence type="ECO:0000256" key="3">
    <source>
        <dbReference type="ARBA" id="ARBA00022692"/>
    </source>
</evidence>
<dbReference type="OMA" id="AYVYFRG"/>
<feature type="transmembrane region" description="Helical" evidence="6">
    <location>
        <begin position="398"/>
        <end position="426"/>
    </location>
</feature>
<feature type="transmembrane region" description="Helical" evidence="6">
    <location>
        <begin position="180"/>
        <end position="201"/>
    </location>
</feature>
<evidence type="ECO:0000256" key="5">
    <source>
        <dbReference type="ARBA" id="ARBA00023136"/>
    </source>
</evidence>
<comment type="caution">
    <text evidence="6">Lacks conserved residue(s) required for the propagation of feature annotation.</text>
</comment>
<dbReference type="Proteomes" id="UP000054558">
    <property type="component" value="Unassembled WGS sequence"/>
</dbReference>
<feature type="transmembrane region" description="Helical" evidence="6">
    <location>
        <begin position="464"/>
        <end position="485"/>
    </location>
</feature>
<name>A0A1Y1HIM8_KLENI</name>
<dbReference type="Pfam" id="PF01554">
    <property type="entry name" value="MatE"/>
    <property type="match status" value="2"/>
</dbReference>
<keyword evidence="3 6" id="KW-0812">Transmembrane</keyword>
<keyword evidence="8" id="KW-1185">Reference proteome</keyword>
<feature type="transmembrane region" description="Helical" evidence="6">
    <location>
        <begin position="208"/>
        <end position="229"/>
    </location>
</feature>
<evidence type="ECO:0000256" key="4">
    <source>
        <dbReference type="ARBA" id="ARBA00022989"/>
    </source>
</evidence>
<evidence type="ECO:0000256" key="1">
    <source>
        <dbReference type="ARBA" id="ARBA00004141"/>
    </source>
</evidence>
<keyword evidence="5 6" id="KW-0472">Membrane</keyword>
<dbReference type="PANTHER" id="PTHR11206">
    <property type="entry name" value="MULTIDRUG RESISTANCE PROTEIN"/>
    <property type="match status" value="1"/>
</dbReference>
<feature type="transmembrane region" description="Helical" evidence="6">
    <location>
        <begin position="143"/>
        <end position="160"/>
    </location>
</feature>
<dbReference type="GO" id="GO:0042910">
    <property type="term" value="F:xenobiotic transmembrane transporter activity"/>
    <property type="evidence" value="ECO:0007669"/>
    <property type="project" value="InterPro"/>
</dbReference>
<evidence type="ECO:0000256" key="6">
    <source>
        <dbReference type="RuleBase" id="RU004914"/>
    </source>
</evidence>